<feature type="region of interest" description="Disordered" evidence="1">
    <location>
        <begin position="27"/>
        <end position="54"/>
    </location>
</feature>
<dbReference type="Proteomes" id="UP001066276">
    <property type="component" value="Chromosome 7"/>
</dbReference>
<proteinExistence type="predicted"/>
<name>A0AAV7PHJ7_PLEWA</name>
<comment type="caution">
    <text evidence="2">The sequence shown here is derived from an EMBL/GenBank/DDBJ whole genome shotgun (WGS) entry which is preliminary data.</text>
</comment>
<protein>
    <submittedName>
        <fullName evidence="2">Uncharacterized protein</fullName>
    </submittedName>
</protein>
<keyword evidence="3" id="KW-1185">Reference proteome</keyword>
<dbReference type="AlphaFoldDB" id="A0AAV7PHJ7"/>
<reference evidence="2" key="1">
    <citation type="journal article" date="2022" name="bioRxiv">
        <title>Sequencing and chromosome-scale assembly of the giantPleurodeles waltlgenome.</title>
        <authorList>
            <person name="Brown T."/>
            <person name="Elewa A."/>
            <person name="Iarovenko S."/>
            <person name="Subramanian E."/>
            <person name="Araus A.J."/>
            <person name="Petzold A."/>
            <person name="Susuki M."/>
            <person name="Suzuki K.-i.T."/>
            <person name="Hayashi T."/>
            <person name="Toyoda A."/>
            <person name="Oliveira C."/>
            <person name="Osipova E."/>
            <person name="Leigh N.D."/>
            <person name="Simon A."/>
            <person name="Yun M.H."/>
        </authorList>
    </citation>
    <scope>NUCLEOTIDE SEQUENCE</scope>
    <source>
        <strain evidence="2">20211129_DDA</strain>
        <tissue evidence="2">Liver</tissue>
    </source>
</reference>
<gene>
    <name evidence="2" type="ORF">NDU88_003667</name>
</gene>
<evidence type="ECO:0000313" key="3">
    <source>
        <dbReference type="Proteomes" id="UP001066276"/>
    </source>
</evidence>
<evidence type="ECO:0000256" key="1">
    <source>
        <dbReference type="SAM" id="MobiDB-lite"/>
    </source>
</evidence>
<feature type="compositionally biased region" description="Basic and acidic residues" evidence="1">
    <location>
        <begin position="32"/>
        <end position="53"/>
    </location>
</feature>
<sequence length="119" mass="12794">MTTPLFQHAPEDMDEPDLGFEAANVTPGPMMRESRPHRAELASDSAVRRKEGSQEGTLRELACGWRLPGVCVVGDATCSVAAFSGRAAREAFSIEKGSAWEPGTGVPQERRGFVIYDAG</sequence>
<dbReference type="EMBL" id="JANPWB010000011">
    <property type="protein sequence ID" value="KAJ1125233.1"/>
    <property type="molecule type" value="Genomic_DNA"/>
</dbReference>
<organism evidence="2 3">
    <name type="scientific">Pleurodeles waltl</name>
    <name type="common">Iberian ribbed newt</name>
    <dbReference type="NCBI Taxonomy" id="8319"/>
    <lineage>
        <taxon>Eukaryota</taxon>
        <taxon>Metazoa</taxon>
        <taxon>Chordata</taxon>
        <taxon>Craniata</taxon>
        <taxon>Vertebrata</taxon>
        <taxon>Euteleostomi</taxon>
        <taxon>Amphibia</taxon>
        <taxon>Batrachia</taxon>
        <taxon>Caudata</taxon>
        <taxon>Salamandroidea</taxon>
        <taxon>Salamandridae</taxon>
        <taxon>Pleurodelinae</taxon>
        <taxon>Pleurodeles</taxon>
    </lineage>
</organism>
<evidence type="ECO:0000313" key="2">
    <source>
        <dbReference type="EMBL" id="KAJ1125233.1"/>
    </source>
</evidence>
<accession>A0AAV7PHJ7</accession>